<evidence type="ECO:0000313" key="2">
    <source>
        <dbReference type="Proteomes" id="UP000324241"/>
    </source>
</evidence>
<evidence type="ECO:0000313" key="1">
    <source>
        <dbReference type="EMBL" id="KAA8644551.1"/>
    </source>
</evidence>
<dbReference type="PANTHER" id="PTHR38792:SF3">
    <property type="entry name" value="BNR_ASP-BOX REPEAT DOMAIN PROTEIN (AFU_ORTHOLOGUE AFUA_7G06430)-RELATED"/>
    <property type="match status" value="1"/>
</dbReference>
<organism evidence="1 2">
    <name type="scientific">Aspergillus tanneri</name>
    <dbReference type="NCBI Taxonomy" id="1220188"/>
    <lineage>
        <taxon>Eukaryota</taxon>
        <taxon>Fungi</taxon>
        <taxon>Dikarya</taxon>
        <taxon>Ascomycota</taxon>
        <taxon>Pezizomycotina</taxon>
        <taxon>Eurotiomycetes</taxon>
        <taxon>Eurotiomycetidae</taxon>
        <taxon>Eurotiales</taxon>
        <taxon>Aspergillaceae</taxon>
        <taxon>Aspergillus</taxon>
        <taxon>Aspergillus subgen. Circumdati</taxon>
    </lineage>
</organism>
<protein>
    <recommendedName>
        <fullName evidence="3">Sialidase domain-containing protein</fullName>
    </recommendedName>
</protein>
<dbReference type="Gene3D" id="2.60.120.560">
    <property type="entry name" value="Exo-inulinase, domain 1"/>
    <property type="match status" value="1"/>
</dbReference>
<gene>
    <name evidence="1" type="ORF">ATNIH1004_008756</name>
</gene>
<dbReference type="GeneID" id="54331458"/>
<accession>A0A5M9MCC1</accession>
<dbReference type="Proteomes" id="UP000324241">
    <property type="component" value="Unassembled WGS sequence"/>
</dbReference>
<dbReference type="CDD" id="cd15482">
    <property type="entry name" value="Sialidase_non-viral"/>
    <property type="match status" value="1"/>
</dbReference>
<dbReference type="PANTHER" id="PTHR38792">
    <property type="entry name" value="BNR/ASP-BOX REPEAT DOMAIN PROTEIN (AFU_ORTHOLOGUE AFUA_7G06430)-RELATED"/>
    <property type="match status" value="1"/>
</dbReference>
<dbReference type="SUPFAM" id="SSF50939">
    <property type="entry name" value="Sialidases"/>
    <property type="match status" value="1"/>
</dbReference>
<evidence type="ECO:0008006" key="3">
    <source>
        <dbReference type="Google" id="ProtNLM"/>
    </source>
</evidence>
<dbReference type="EMBL" id="QUQM01000006">
    <property type="protein sequence ID" value="KAA8644551.1"/>
    <property type="molecule type" value="Genomic_DNA"/>
</dbReference>
<reference evidence="1 2" key="1">
    <citation type="submission" date="2019-08" db="EMBL/GenBank/DDBJ databases">
        <title>The genome sequence of a newly discovered highly antifungal drug resistant Aspergillus species, Aspergillus tanneri NIH 1004.</title>
        <authorList>
            <person name="Mounaud S."/>
            <person name="Singh I."/>
            <person name="Joardar V."/>
            <person name="Pakala S."/>
            <person name="Pakala S."/>
            <person name="Venepally P."/>
            <person name="Chung J.K."/>
            <person name="Losada L."/>
            <person name="Nierman W.C."/>
        </authorList>
    </citation>
    <scope>NUCLEOTIDE SEQUENCE [LARGE SCALE GENOMIC DNA]</scope>
    <source>
        <strain evidence="1 2">NIH1004</strain>
    </source>
</reference>
<dbReference type="Gene3D" id="2.120.10.10">
    <property type="match status" value="1"/>
</dbReference>
<sequence length="508" mass="55565">MELQLGTLFVRVMTRALREKEVGHVSYFFYQPFFFEFPKQLGKYSAGTILLVGNLFNQKESRFFSWRSSDHGKTWNIVGGWQPGGGATSGIWEPFLFLDSKDRLVAVFSDQRDWKHHAQKLVHVFSENGGDTWSAPVNNDVVSTEQIWRPGMATVARMDNGEYLMSYEWCKDDGHGGTDNSVQCPVHVKTSPDGVTWDKHYPGTVISTPDGIQPCGSPYTIWDASQKALIVSARSWRWHTELSRLTPENEGIVLINTQYGKGDWAWATSPWHPPPSSDICGANYSPNLLVLPDNNILYTTEATLPETPGIPNDKLPCELRTGSVTIGQLPYSSNFSTKGQAGWIDFNGTWSISGDQYEFAPVTEPATIAITGSSGWTDYKMSADVIITSDSGVVGLVARTSASLSAPNFLTRYTAAIDSNSGKLTVYRVTDTSTALKSASHSGGIKVKKLYHMSFSVQSNKLTAVLSEDGGASTNLSVTDDGLKSGLAGLYGHYGSGGFKNVEINSLT</sequence>
<dbReference type="OrthoDB" id="2130735at2759"/>
<comment type="caution">
    <text evidence="1">The sequence shown here is derived from an EMBL/GenBank/DDBJ whole genome shotgun (WGS) entry which is preliminary data.</text>
</comment>
<dbReference type="InterPro" id="IPR036278">
    <property type="entry name" value="Sialidase_sf"/>
</dbReference>
<proteinExistence type="predicted"/>
<dbReference type="AlphaFoldDB" id="A0A5M9MCC1"/>
<dbReference type="RefSeq" id="XP_033423912.1">
    <property type="nucleotide sequence ID" value="XM_033573360.1"/>
</dbReference>
<name>A0A5M9MCC1_9EURO</name>